<evidence type="ECO:0000259" key="1">
    <source>
        <dbReference type="PROSITE" id="PS50801"/>
    </source>
</evidence>
<evidence type="ECO:0000313" key="3">
    <source>
        <dbReference type="Proteomes" id="UP000179243"/>
    </source>
</evidence>
<protein>
    <recommendedName>
        <fullName evidence="1">STAS domain-containing protein</fullName>
    </recommendedName>
</protein>
<dbReference type="AlphaFoldDB" id="A0A1F7F8X7"/>
<dbReference type="PANTHER" id="PTHR33495">
    <property type="entry name" value="ANTI-SIGMA FACTOR ANTAGONIST TM_1081-RELATED-RELATED"/>
    <property type="match status" value="1"/>
</dbReference>
<feature type="domain" description="STAS" evidence="1">
    <location>
        <begin position="38"/>
        <end position="93"/>
    </location>
</feature>
<proteinExistence type="predicted"/>
<accession>A0A1F7F8X7</accession>
<organism evidence="2 3">
    <name type="scientific">Candidatus Raymondbacteria bacterium RIFOXYD12_FULL_49_13</name>
    <dbReference type="NCBI Taxonomy" id="1817890"/>
    <lineage>
        <taxon>Bacteria</taxon>
        <taxon>Raymondiibacteriota</taxon>
    </lineage>
</organism>
<dbReference type="InterPro" id="IPR036513">
    <property type="entry name" value="STAS_dom_sf"/>
</dbReference>
<name>A0A1F7F8X7_UNCRA</name>
<dbReference type="Proteomes" id="UP000179243">
    <property type="component" value="Unassembled WGS sequence"/>
</dbReference>
<dbReference type="Gene3D" id="3.30.750.24">
    <property type="entry name" value="STAS domain"/>
    <property type="match status" value="2"/>
</dbReference>
<dbReference type="Pfam" id="PF01740">
    <property type="entry name" value="STAS"/>
    <property type="match status" value="2"/>
</dbReference>
<sequence length="224" mass="24924">MEINISEIKLSDVFSYDETHALLNAGKEFLARHPIGNLYLDFTNVTILNSLAIGAIVTLSNRFKEQDCNLVLKNVPESIVQMLNTINLRSFLNIESAKPDKPLDVSAAEVNISLIIDFELIKNVGIFSFSGSLLTPQDSNLYFSMAEQILKDGYKMLLDLSGMVFIDSIGISAMVKVNNIMKKHKGEIRICGAGDILKDVLETHSLTSIIRLYPTREDALDGWL</sequence>
<dbReference type="SUPFAM" id="SSF52091">
    <property type="entry name" value="SpoIIaa-like"/>
    <property type="match status" value="2"/>
</dbReference>
<dbReference type="EMBL" id="MFYX01000098">
    <property type="protein sequence ID" value="OGK03071.1"/>
    <property type="molecule type" value="Genomic_DNA"/>
</dbReference>
<comment type="caution">
    <text evidence="2">The sequence shown here is derived from an EMBL/GenBank/DDBJ whole genome shotgun (WGS) entry which is preliminary data.</text>
</comment>
<dbReference type="PANTHER" id="PTHR33495:SF2">
    <property type="entry name" value="ANTI-SIGMA FACTOR ANTAGONIST TM_1081-RELATED"/>
    <property type="match status" value="1"/>
</dbReference>
<feature type="domain" description="STAS" evidence="1">
    <location>
        <begin position="114"/>
        <end position="223"/>
    </location>
</feature>
<dbReference type="InterPro" id="IPR002645">
    <property type="entry name" value="STAS_dom"/>
</dbReference>
<dbReference type="PROSITE" id="PS50801">
    <property type="entry name" value="STAS"/>
    <property type="match status" value="2"/>
</dbReference>
<gene>
    <name evidence="2" type="ORF">A2519_21520</name>
</gene>
<dbReference type="GO" id="GO:0043856">
    <property type="term" value="F:anti-sigma factor antagonist activity"/>
    <property type="evidence" value="ECO:0007669"/>
    <property type="project" value="TreeGrafter"/>
</dbReference>
<reference evidence="2 3" key="1">
    <citation type="journal article" date="2016" name="Nat. Commun.">
        <title>Thousands of microbial genomes shed light on interconnected biogeochemical processes in an aquifer system.</title>
        <authorList>
            <person name="Anantharaman K."/>
            <person name="Brown C.T."/>
            <person name="Hug L.A."/>
            <person name="Sharon I."/>
            <person name="Castelle C.J."/>
            <person name="Probst A.J."/>
            <person name="Thomas B.C."/>
            <person name="Singh A."/>
            <person name="Wilkins M.J."/>
            <person name="Karaoz U."/>
            <person name="Brodie E.L."/>
            <person name="Williams K.H."/>
            <person name="Hubbard S.S."/>
            <person name="Banfield J.F."/>
        </authorList>
    </citation>
    <scope>NUCLEOTIDE SEQUENCE [LARGE SCALE GENOMIC DNA]</scope>
</reference>
<dbReference type="CDD" id="cd07043">
    <property type="entry name" value="STAS_anti-anti-sigma_factors"/>
    <property type="match status" value="2"/>
</dbReference>
<evidence type="ECO:0000313" key="2">
    <source>
        <dbReference type="EMBL" id="OGK03071.1"/>
    </source>
</evidence>